<keyword evidence="2" id="KW-0269">Exonuclease</keyword>
<gene>
    <name evidence="2" type="primary">82</name>
    <name evidence="2" type="ORF">SEA_KIMJONGPHILL_82</name>
</gene>
<sequence length="374" mass="43889">MTIDLSAPGVGGLQGKHFPLTVVSQSMAKCFKRCPMQFDYKYNQELAPRVHSKPLERGKWFHSLLEAYYRPADDPNADTAETWEEVHKRMSNKFSDLFDEEKEDLGDLPREMRSLMESYLWHYDNDQSWTVHEVEKTIEVPLPFLSEVNLKLRLDMLVEDEYGLWVVDHKTHKTIPKTTDRLLDLQSPLYVWACHEAGIPVTGFKWNYVLAKAPSVPKMAYVGKANQGLSKAACSTDYLTFVRTVKSYQKTYGLKITPEIKQRADFLKSQRYDYHKPVQTSDFFLRITLQRDEEMIQRALRELHHTAKRIMEYDFSPEWVERNQDRGCNFMCSYRDLCLAEYMGGSAELIRRKNYVQQDPWAYYMEGKPDDPVE</sequence>
<keyword evidence="2" id="KW-0540">Nuclease</keyword>
<feature type="domain" description="PD-(D/E)XK endonuclease-like" evidence="1">
    <location>
        <begin position="23"/>
        <end position="338"/>
    </location>
</feature>
<evidence type="ECO:0000313" key="2">
    <source>
        <dbReference type="EMBL" id="QWT29863.1"/>
    </source>
</evidence>
<dbReference type="GO" id="GO:0004527">
    <property type="term" value="F:exonuclease activity"/>
    <property type="evidence" value="ECO:0007669"/>
    <property type="project" value="UniProtKB-KW"/>
</dbReference>
<dbReference type="InterPro" id="IPR038726">
    <property type="entry name" value="PDDEXK_AddAB-type"/>
</dbReference>
<keyword evidence="3" id="KW-1185">Reference proteome</keyword>
<evidence type="ECO:0000313" key="3">
    <source>
        <dbReference type="Proteomes" id="UP000683386"/>
    </source>
</evidence>
<evidence type="ECO:0000259" key="1">
    <source>
        <dbReference type="Pfam" id="PF12705"/>
    </source>
</evidence>
<keyword evidence="2" id="KW-0378">Hydrolase</keyword>
<dbReference type="InterPro" id="IPR011604">
    <property type="entry name" value="PDDEXK-like_dom_sf"/>
</dbReference>
<dbReference type="GeneID" id="77931554"/>
<accession>A0A8F2E6S0</accession>
<protein>
    <submittedName>
        <fullName evidence="2">Exonuclease</fullName>
    </submittedName>
</protein>
<reference evidence="2" key="1">
    <citation type="submission" date="2021-03" db="EMBL/GenBank/DDBJ databases">
        <authorList>
            <person name="Alqahtani R."/>
            <person name="Behailu E."/>
            <person name="Cappabianca D.W."/>
            <person name="Csanadi-Schwartz K.M."/>
            <person name="Dalal A.S."/>
            <person name="Fahim M.S."/>
            <person name="Franklin J.M."/>
            <person name="Gluckman M.H."/>
            <person name="Levine C.J."/>
            <person name="Martin N."/>
            <person name="Milza N."/>
            <person name="Najmabadi R."/>
            <person name="Newman A.M."/>
            <person name="Pajunar M."/>
            <person name="Qalawee I."/>
            <person name="Rizvi A."/>
            <person name="Samuel A."/>
            <person name="Smith A."/>
            <person name="Swann F.E."/>
            <person name="Sweeney P."/>
            <person name="Torres N.R."/>
            <person name="Ventrone L."/>
            <person name="Ventura L."/>
            <person name="Wroe M."/>
            <person name="Acquaye N.A."/>
            <person name="Agnes T.J."/>
            <person name="Ahmed A."/>
            <person name="Ahmed S."/>
            <person name="Amodu B.A."/>
            <person name="Arefeayne N.F."/>
            <person name="Asamoah-Frimpong E.A."/>
            <person name="Attaran A."/>
            <person name="Barragan J.M."/>
            <person name="Baumgarten L.N."/>
            <person name="Berhane B."/>
            <person name="Beyene A."/>
            <person name="Bhattarai B."/>
            <person name="Biondokin D.V."/>
            <person name="Boone B.K."/>
            <person name="Burney S.Z."/>
            <person name="Cayanan J.-R.T."/>
            <person name="Cesta G."/>
            <person name="Chang J."/>
            <person name="Chavez J."/>
            <person name="Chorbajian C."/>
            <person name="Christian S."/>
            <person name="Corns J.R."/>
            <person name="Corns N.R."/>
            <person name="Cowan J.T."/>
            <person name="Coyne C."/>
            <person name="Dadzie B."/>
            <person name="Datu D.-L.V."/>
            <person name="Deng B.C."/>
            <person name="Der L."/>
            <person name="Dickerson K."/>
            <person name="Dozier E."/>
            <person name="Egbunine A.O."/>
            <person name="Farooq M."/>
            <person name="Fonge A.E."/>
            <person name="Ghomsi-Nono M.P."/>
            <person name="Giampietro H."/>
            <person name="Gunnison R.P."/>
            <person name="Han S.H."/>
            <person name="Hennigan A.J."/>
            <person name="Hong A.N."/>
            <person name="Ijomor E.C."/>
            <person name="Jalali A."/>
            <person name="Jamil T.Z."/>
            <person name="Jenkins C.R."/>
            <person name="Joseph M.A."/>
            <person name="Jowanowitch O.J."/>
            <person name="Kang D."/>
            <person name="Khan A."/>
            <person name="Khan Z.K."/>
            <person name="Kiewe T."/>
            <person name="Kjerulf A.B."/>
            <person name="Kolosey V."/>
            <person name="Kurup M."/>
            <person name="Lee V.H."/>
            <person name="Llontop-Maldonado V."/>
            <person name="Long P."/>
            <person name="Lu N."/>
            <person name="Majekodunmi A."/>
            <person name="Malik H.W."/>
            <person name="Marcellino S.C."/>
            <person name="Martinez L.A."/>
            <person name="Meher F.N."/>
            <person name="Michelin M.A."/>
            <person name="Mitchell K.G."/>
            <person name="Mullens W.J."/>
            <person name="Nwakama C."/>
            <person name="Nwosu F.T."/>
            <person name="Oboh E.C."/>
            <person name="Odujinrin O."/>
            <person name="Ogunsan O."/>
            <person name="O'Neill K."/>
            <person name="Oxlaj J.A."/>
            <person name="Patel A.K."/>
            <person name="Patel B.R."/>
            <person name="Pham Q."/>
            <person name="Porter J."/>
            <person name="Portes J."/>
            <person name="Prokopenko A."/>
            <person name="Quraishi M."/>
            <person name="Qureshi M.-A."/>
            <person name="Rivera A."/>
            <person name="Rubalsky V."/>
            <person name="Saikali Y."/>
            <person name="Saqaf K."/>
            <person name="Saroya S.R."/>
            <person name="Seas A."/>
            <person name="Shadrick R.E."/>
            <person name="Sharda N."/>
            <person name="Sigindere M.T."/>
            <person name="Simbi V.G."/>
            <person name="Thuzar C."/>
            <person name="Tran K."/>
            <person name="Tran V.D."/>
            <person name="Trang W."/>
            <person name="Vaishnav N."/>
            <person name="Vuong K."/>
            <person name="Walker C."/>
            <person name="Wallace S.A."/>
            <person name="Warfield J.C."/>
            <person name="Wikina T."/>
            <person name="Wobbeking F.T."/>
            <person name="Worrent L.D."/>
            <person name="Yan T."/>
            <person name="Zehra A."/>
            <person name="Avazpour P."/>
            <person name="Kim F.M."/>
            <person name="Mason K."/>
            <person name="Nguyen D.A."/>
            <person name="Pettit S.M."/>
            <person name="Zhou O.J."/>
            <person name="Brissett D.L."/>
            <person name="Gualtieri C."/>
            <person name="Hufford T.M."/>
            <person name="Ko J.M."/>
            <person name="Novak J.K."/>
            <person name="Smith Z.M."/>
            <person name="Mayer-Bacon C."/>
            <person name="Erill I."/>
            <person name="Caruso S.M."/>
            <person name="Garlena R.A."/>
            <person name="Russell D.A."/>
            <person name="Pope W.H."/>
            <person name="Jacobs-Sera D."/>
            <person name="Hatfull G.F."/>
        </authorList>
    </citation>
    <scope>NUCLEOTIDE SEQUENCE</scope>
</reference>
<organism evidence="2 3">
    <name type="scientific">Streptomyces phage KimJongPhill</name>
    <dbReference type="NCBI Taxonomy" id="2848886"/>
    <lineage>
        <taxon>Viruses</taxon>
        <taxon>Duplodnaviria</taxon>
        <taxon>Heunggongvirae</taxon>
        <taxon>Uroviricota</taxon>
        <taxon>Caudoviricetes</taxon>
        <taxon>Zukovirus</taxon>
        <taxon>Zukovirus phill</taxon>
    </lineage>
</organism>
<dbReference type="Proteomes" id="UP000683386">
    <property type="component" value="Segment"/>
</dbReference>
<dbReference type="RefSeq" id="YP_010655688.1">
    <property type="nucleotide sequence ID" value="NC_070830.1"/>
</dbReference>
<name>A0A8F2E6S0_9CAUD</name>
<dbReference type="Pfam" id="PF12705">
    <property type="entry name" value="PDDEXK_1"/>
    <property type="match status" value="1"/>
</dbReference>
<proteinExistence type="predicted"/>
<dbReference type="EMBL" id="MW822144">
    <property type="protein sequence ID" value="QWT29863.1"/>
    <property type="molecule type" value="Genomic_DNA"/>
</dbReference>
<dbReference type="Gene3D" id="3.90.320.10">
    <property type="match status" value="1"/>
</dbReference>
<dbReference type="KEGG" id="vg:77931554"/>